<organism evidence="2 3">
    <name type="scientific">Alishewanella maricola</name>
    <dbReference type="NCBI Taxonomy" id="2795740"/>
    <lineage>
        <taxon>Bacteria</taxon>
        <taxon>Pseudomonadati</taxon>
        <taxon>Pseudomonadota</taxon>
        <taxon>Gammaproteobacteria</taxon>
        <taxon>Alteromonadales</taxon>
        <taxon>Alteromonadaceae</taxon>
        <taxon>Alishewanella</taxon>
    </lineage>
</organism>
<keyword evidence="3" id="KW-1185">Reference proteome</keyword>
<dbReference type="RefSeq" id="WP_226750572.1">
    <property type="nucleotide sequence ID" value="NZ_JAEINI020000003.1"/>
</dbReference>
<proteinExistence type="predicted"/>
<dbReference type="InterPro" id="IPR046612">
    <property type="entry name" value="DUF6671"/>
</dbReference>
<gene>
    <name evidence="2" type="ORF">JAO78_006595</name>
</gene>
<evidence type="ECO:0000313" key="3">
    <source>
        <dbReference type="Proteomes" id="UP000633814"/>
    </source>
</evidence>
<dbReference type="Pfam" id="PF20376">
    <property type="entry name" value="DUF6671"/>
    <property type="match status" value="1"/>
</dbReference>
<evidence type="ECO:0000259" key="1">
    <source>
        <dbReference type="Pfam" id="PF20376"/>
    </source>
</evidence>
<dbReference type="Proteomes" id="UP000633814">
    <property type="component" value="Unassembled WGS sequence"/>
</dbReference>
<feature type="domain" description="DUF6671" evidence="1">
    <location>
        <begin position="62"/>
        <end position="264"/>
    </location>
</feature>
<sequence>MSETVAIATLHGKGAIIRPILAELGWQVQELNSFDTDSLGTFANERARFMSPVECTLRKAAIAADLSGCAIGLGSEGSFSAGPFGLGTFNQELISAVNIEAGWVVTGRFYGPSAVQQWTISDHTALQQALKQLPADQRLLIQQQQQICKGLTLAEAEQQATQLLANGALQLSYDLRAHCCPERQQHIAHAARDLLQRLKQHCPVCATPGFWPDHALPGLPCEDCGAPSSLTRLRRASCQRCQHTESYPVAKSFAAAQYCQICNP</sequence>
<reference evidence="2 3" key="1">
    <citation type="submission" date="2021-10" db="EMBL/GenBank/DDBJ databases">
        <title>Alishewanella koreense sp. nov. isolated from seawater of southwestern coast in South Korea and the proposal for the reclassification of Rheinheimera perlucida and Rheinheimera tuosuensis as Arsukibacterium perlucida and Arsukibacterium tuosuensis.</title>
        <authorList>
            <person name="Kim K.H."/>
            <person name="Ruan W."/>
            <person name="Kim K.R."/>
            <person name="Baek J.H."/>
            <person name="Jeon C.O."/>
        </authorList>
    </citation>
    <scope>NUCLEOTIDE SEQUENCE [LARGE SCALE GENOMIC DNA]</scope>
    <source>
        <strain evidence="2 3">16-MA</strain>
    </source>
</reference>
<protein>
    <recommendedName>
        <fullName evidence="1">DUF6671 domain-containing protein</fullName>
    </recommendedName>
</protein>
<accession>A0ABS8C2C9</accession>
<evidence type="ECO:0000313" key="2">
    <source>
        <dbReference type="EMBL" id="MCB5226480.1"/>
    </source>
</evidence>
<dbReference type="EMBL" id="JAEINI020000003">
    <property type="protein sequence ID" value="MCB5226480.1"/>
    <property type="molecule type" value="Genomic_DNA"/>
</dbReference>
<comment type="caution">
    <text evidence="2">The sequence shown here is derived from an EMBL/GenBank/DDBJ whole genome shotgun (WGS) entry which is preliminary data.</text>
</comment>
<name>A0ABS8C2C9_9ALTE</name>